<sequence>MTNAEQLAELLDDYAKAERYTWNDASFKARKDIMALFEKMRTASTASDTPPVGYINERGEPVLKKLTPHDIEVCECGGLPLLYTAKTKA</sequence>
<dbReference type="RefSeq" id="WP_061146719.1">
    <property type="nucleotide sequence ID" value="NZ_FCOM02000007.1"/>
</dbReference>
<proteinExistence type="predicted"/>
<dbReference type="AlphaFoldDB" id="A0A158HRU7"/>
<organism evidence="1 2">
    <name type="scientific">Caballeronia arvi</name>
    <dbReference type="NCBI Taxonomy" id="1777135"/>
    <lineage>
        <taxon>Bacteria</taxon>
        <taxon>Pseudomonadati</taxon>
        <taxon>Pseudomonadota</taxon>
        <taxon>Betaproteobacteria</taxon>
        <taxon>Burkholderiales</taxon>
        <taxon>Burkholderiaceae</taxon>
        <taxon>Caballeronia</taxon>
    </lineage>
</organism>
<keyword evidence="2" id="KW-1185">Reference proteome</keyword>
<evidence type="ECO:0000313" key="1">
    <source>
        <dbReference type="EMBL" id="SAL47105.1"/>
    </source>
</evidence>
<name>A0A158HRU7_9BURK</name>
<evidence type="ECO:0000313" key="2">
    <source>
        <dbReference type="Proteomes" id="UP000055019"/>
    </source>
</evidence>
<dbReference type="Proteomes" id="UP000055019">
    <property type="component" value="Unassembled WGS sequence"/>
</dbReference>
<reference evidence="1" key="1">
    <citation type="submission" date="2016-01" db="EMBL/GenBank/DDBJ databases">
        <authorList>
            <person name="Peeters C."/>
        </authorList>
    </citation>
    <scope>NUCLEOTIDE SEQUENCE [LARGE SCALE GENOMIC DNA]</scope>
    <source>
        <strain evidence="1">LMG 29317</strain>
    </source>
</reference>
<comment type="caution">
    <text evidence="1">The sequence shown here is derived from an EMBL/GenBank/DDBJ whole genome shotgun (WGS) entry which is preliminary data.</text>
</comment>
<dbReference type="EMBL" id="FCOM02000007">
    <property type="protein sequence ID" value="SAL47105.1"/>
    <property type="molecule type" value="Genomic_DNA"/>
</dbReference>
<gene>
    <name evidence="1" type="ORF">AWB74_02105</name>
</gene>
<protein>
    <submittedName>
        <fullName evidence="1">Uncharacterized protein</fullName>
    </submittedName>
</protein>
<accession>A0A158HRU7</accession>